<protein>
    <submittedName>
        <fullName evidence="1">Uncharacterized protein</fullName>
    </submittedName>
</protein>
<sequence length="129" mass="14247">MTVSAIGLVAPTLHAQPGMSAEAFDTYTRGKTLFYGNGGQAYGVERYLSNRRVVWSFLDGKCKDGTWYEEAGQICFVYEDRPGDPQCWTFRDTGSGLIAQFENDPLATELYEAQDVGQDMMCHGPDVGV</sequence>
<evidence type="ECO:0000313" key="2">
    <source>
        <dbReference type="Proteomes" id="UP001191082"/>
    </source>
</evidence>
<dbReference type="Proteomes" id="UP001191082">
    <property type="component" value="Unassembled WGS sequence"/>
</dbReference>
<comment type="caution">
    <text evidence="1">The sequence shown here is derived from an EMBL/GenBank/DDBJ whole genome shotgun (WGS) entry which is preliminary data.</text>
</comment>
<gene>
    <name evidence="1" type="ORF">FGK64_06985</name>
</gene>
<evidence type="ECO:0000313" key="1">
    <source>
        <dbReference type="EMBL" id="TMV13690.1"/>
    </source>
</evidence>
<proteinExistence type="predicted"/>
<organism evidence="1 2">
    <name type="scientific">Arenibacterium halophilum</name>
    <dbReference type="NCBI Taxonomy" id="2583821"/>
    <lineage>
        <taxon>Bacteria</taxon>
        <taxon>Pseudomonadati</taxon>
        <taxon>Pseudomonadota</taxon>
        <taxon>Alphaproteobacteria</taxon>
        <taxon>Rhodobacterales</taxon>
        <taxon>Paracoccaceae</taxon>
        <taxon>Arenibacterium</taxon>
    </lineage>
</organism>
<keyword evidence="2" id="KW-1185">Reference proteome</keyword>
<accession>A0ABY2XCE9</accession>
<reference evidence="1 2" key="1">
    <citation type="submission" date="2019-05" db="EMBL/GenBank/DDBJ databases">
        <title>Marivita sp. nov. isolated from sea sediment.</title>
        <authorList>
            <person name="Kim W."/>
        </authorList>
    </citation>
    <scope>NUCLEOTIDE SEQUENCE [LARGE SCALE GENOMIC DNA]</scope>
    <source>
        <strain evidence="1 2">CAU 1492</strain>
    </source>
</reference>
<dbReference type="EMBL" id="VCPC01000002">
    <property type="protein sequence ID" value="TMV13690.1"/>
    <property type="molecule type" value="Genomic_DNA"/>
</dbReference>
<name>A0ABY2XCE9_9RHOB</name>